<dbReference type="AlphaFoldDB" id="A0A8J5EYQ6"/>
<evidence type="ECO:0000256" key="2">
    <source>
        <dbReference type="SAM" id="MobiDB-lite"/>
    </source>
</evidence>
<reference evidence="3 4" key="1">
    <citation type="submission" date="2020-08" db="EMBL/GenBank/DDBJ databases">
        <title>Plant Genome Project.</title>
        <authorList>
            <person name="Zhang R.-G."/>
        </authorList>
    </citation>
    <scope>NUCLEOTIDE SEQUENCE [LARGE SCALE GENOMIC DNA]</scope>
    <source>
        <tissue evidence="3">Rhizome</tissue>
    </source>
</reference>
<gene>
    <name evidence="3" type="ORF">ZIOFF_066848</name>
</gene>
<dbReference type="GO" id="GO:0046872">
    <property type="term" value="F:metal ion binding"/>
    <property type="evidence" value="ECO:0007669"/>
    <property type="project" value="UniProtKB-KW"/>
</dbReference>
<dbReference type="PANTHER" id="PTHR45811">
    <property type="entry name" value="COPPER TRANSPORT PROTEIN FAMILY-RELATED"/>
    <property type="match status" value="1"/>
</dbReference>
<evidence type="ECO:0000313" key="4">
    <source>
        <dbReference type="Proteomes" id="UP000734854"/>
    </source>
</evidence>
<comment type="caution">
    <text evidence="3">The sequence shown here is derived from an EMBL/GenBank/DDBJ whole genome shotgun (WGS) entry which is preliminary data.</text>
</comment>
<evidence type="ECO:0000313" key="3">
    <source>
        <dbReference type="EMBL" id="KAG6477581.1"/>
    </source>
</evidence>
<name>A0A8J5EYQ6_ZINOF</name>
<feature type="region of interest" description="Disordered" evidence="2">
    <location>
        <begin position="19"/>
        <end position="40"/>
    </location>
</feature>
<accession>A0A8J5EYQ6</accession>
<dbReference type="PANTHER" id="PTHR45811:SF49">
    <property type="entry name" value="OS04G0667600 PROTEIN"/>
    <property type="match status" value="1"/>
</dbReference>
<evidence type="ECO:0008006" key="5">
    <source>
        <dbReference type="Google" id="ProtNLM"/>
    </source>
</evidence>
<keyword evidence="4" id="KW-1185">Reference proteome</keyword>
<evidence type="ECO:0000256" key="1">
    <source>
        <dbReference type="ARBA" id="ARBA00022723"/>
    </source>
</evidence>
<sequence length="170" mass="18983">MKKIVLNLDINDAKEKQKAMKVVSSLPGKSPSPSSPPSNLTYTNCTVRGSLDRAGIDSIGIDVNEKKMTVVGSVDPVSLVMKLRKSRHTDILSVGPAKDEEEKEEEEAIEVEVKEEKQEEEAKKEVPDDDQQMAAVELVNPYKIYYNPYDAAQFYYVQSAQDNPNFCTIL</sequence>
<dbReference type="InterPro" id="IPR051863">
    <property type="entry name" value="HIPP"/>
</dbReference>
<dbReference type="EMBL" id="JACMSC010000018">
    <property type="protein sequence ID" value="KAG6477581.1"/>
    <property type="molecule type" value="Genomic_DNA"/>
</dbReference>
<organism evidence="3 4">
    <name type="scientific">Zingiber officinale</name>
    <name type="common">Ginger</name>
    <name type="synonym">Amomum zingiber</name>
    <dbReference type="NCBI Taxonomy" id="94328"/>
    <lineage>
        <taxon>Eukaryota</taxon>
        <taxon>Viridiplantae</taxon>
        <taxon>Streptophyta</taxon>
        <taxon>Embryophyta</taxon>
        <taxon>Tracheophyta</taxon>
        <taxon>Spermatophyta</taxon>
        <taxon>Magnoliopsida</taxon>
        <taxon>Liliopsida</taxon>
        <taxon>Zingiberales</taxon>
        <taxon>Zingiberaceae</taxon>
        <taxon>Zingiber</taxon>
    </lineage>
</organism>
<feature type="compositionally biased region" description="Basic and acidic residues" evidence="2">
    <location>
        <begin position="111"/>
        <end position="126"/>
    </location>
</feature>
<feature type="region of interest" description="Disordered" evidence="2">
    <location>
        <begin position="92"/>
        <end position="130"/>
    </location>
</feature>
<protein>
    <recommendedName>
        <fullName evidence="5">HMA domain-containing protein</fullName>
    </recommendedName>
</protein>
<keyword evidence="1" id="KW-0479">Metal-binding</keyword>
<proteinExistence type="predicted"/>
<feature type="compositionally biased region" description="Acidic residues" evidence="2">
    <location>
        <begin position="99"/>
        <end position="110"/>
    </location>
</feature>
<dbReference type="Proteomes" id="UP000734854">
    <property type="component" value="Unassembled WGS sequence"/>
</dbReference>